<dbReference type="GO" id="GO:0019545">
    <property type="term" value="P:L-arginine catabolic process to succinate"/>
    <property type="evidence" value="ECO:0007669"/>
    <property type="project" value="UniProtKB-UniRule"/>
</dbReference>
<proteinExistence type="inferred from homology"/>
<evidence type="ECO:0000256" key="5">
    <source>
        <dbReference type="HAMAP-Rule" id="MF_00767"/>
    </source>
</evidence>
<feature type="domain" description="AstE/AspA barrel-sandwich hybrid" evidence="6">
    <location>
        <begin position="256"/>
        <end position="328"/>
    </location>
</feature>
<feature type="active site" evidence="5">
    <location>
        <position position="219"/>
    </location>
</feature>
<keyword evidence="4 5" id="KW-0862">Zinc</keyword>
<dbReference type="InterPro" id="IPR016681">
    <property type="entry name" value="SuccinylGlu_desuccinylase"/>
</dbReference>
<dbReference type="GO" id="GO:0016788">
    <property type="term" value="F:hydrolase activity, acting on ester bonds"/>
    <property type="evidence" value="ECO:0007669"/>
    <property type="project" value="UniProtKB-UniRule"/>
</dbReference>
<comment type="function">
    <text evidence="5">Transforms N(2)-succinylglutamate into succinate and glutamate.</text>
</comment>
<evidence type="ECO:0000313" key="9">
    <source>
        <dbReference type="Proteomes" id="UP000482155"/>
    </source>
</evidence>
<dbReference type="Gene3D" id="3.40.630.10">
    <property type="entry name" value="Zn peptidases"/>
    <property type="match status" value="1"/>
</dbReference>
<sequence length="336" mass="35252">MSHDAAAQALANADFTLIARRFADAGWAVGLPAEGILAVSAPASDGRRPRLLLSVGVHGDETAPITMLACLLDAISRMPAALACDLMLVVGNPAAIAQGKRFLEVDLNRLFRTQREGLDGMREAARADAIMQAVSAFFGGDGVNGDGLRWHLDLHTAIRPSRYPTFAVVPDVIAETEKPGLLGFLGAAGIGAAILSGSAAGTFSAWTAARFAATSATLELGQVSALAGNDPGRFADTRAAIDALLRRGKPVGGRMPEVFRVSQELTKHSDAFRMAFGKDTVNFTPLEPGSLIAEDGGTAYRVGKQTEYVVFPNPDVRPGLRAGLMVVKTSFPQVQG</sequence>
<dbReference type="GO" id="GO:0009017">
    <property type="term" value="F:succinylglutamate desuccinylase activity"/>
    <property type="evidence" value="ECO:0007669"/>
    <property type="project" value="UniProtKB-EC"/>
</dbReference>
<feature type="domain" description="Succinylglutamate desuccinylase/Aspartoacylase catalytic" evidence="7">
    <location>
        <begin position="49"/>
        <end position="241"/>
    </location>
</feature>
<name>A0A6B3SNE1_9BURK</name>
<evidence type="ECO:0000256" key="2">
    <source>
        <dbReference type="ARBA" id="ARBA00022723"/>
    </source>
</evidence>
<dbReference type="Proteomes" id="UP000482155">
    <property type="component" value="Unassembled WGS sequence"/>
</dbReference>
<evidence type="ECO:0000256" key="3">
    <source>
        <dbReference type="ARBA" id="ARBA00022801"/>
    </source>
</evidence>
<gene>
    <name evidence="5" type="primary">astE</name>
    <name evidence="8" type="ORF">G3574_04220</name>
</gene>
<keyword evidence="3 5" id="KW-0378">Hydrolase</keyword>
<dbReference type="UniPathway" id="UPA00185">
    <property type="reaction ID" value="UER00283"/>
</dbReference>
<evidence type="ECO:0000259" key="6">
    <source>
        <dbReference type="Pfam" id="PF04952"/>
    </source>
</evidence>
<keyword evidence="1 5" id="KW-0056">Arginine metabolism</keyword>
<keyword evidence="9" id="KW-1185">Reference proteome</keyword>
<comment type="caution">
    <text evidence="8">The sequence shown here is derived from an EMBL/GenBank/DDBJ whole genome shotgun (WGS) entry which is preliminary data.</text>
</comment>
<dbReference type="NCBIfam" id="NF003706">
    <property type="entry name" value="PRK05324.1"/>
    <property type="match status" value="1"/>
</dbReference>
<protein>
    <recommendedName>
        <fullName evidence="5">Succinylglutamate desuccinylase</fullName>
        <ecNumber evidence="5">3.5.1.96</ecNumber>
    </recommendedName>
</protein>
<comment type="pathway">
    <text evidence="5">Amino-acid degradation; L-arginine degradation via AST pathway; L-glutamate and succinate from L-arginine: step 5/5.</text>
</comment>
<accession>A0A6B3SNE1</accession>
<dbReference type="HAMAP" id="MF_00767">
    <property type="entry name" value="Arg_catab_AstE"/>
    <property type="match status" value="1"/>
</dbReference>
<evidence type="ECO:0000256" key="4">
    <source>
        <dbReference type="ARBA" id="ARBA00022833"/>
    </source>
</evidence>
<feature type="binding site" evidence="5">
    <location>
        <position position="61"/>
    </location>
    <ligand>
        <name>Zn(2+)</name>
        <dbReference type="ChEBI" id="CHEBI:29105"/>
    </ligand>
</feature>
<evidence type="ECO:0000313" key="8">
    <source>
        <dbReference type="EMBL" id="NEX60276.1"/>
    </source>
</evidence>
<feature type="binding site" evidence="5">
    <location>
        <position position="155"/>
    </location>
    <ligand>
        <name>Zn(2+)</name>
        <dbReference type="ChEBI" id="CHEBI:29105"/>
    </ligand>
</feature>
<dbReference type="InterPro" id="IPR055438">
    <property type="entry name" value="AstE_AspA_cat"/>
</dbReference>
<comment type="similarity">
    <text evidence="5">Belongs to the AspA/AstE family. Succinylglutamate desuccinylase subfamily.</text>
</comment>
<dbReference type="Pfam" id="PF24827">
    <property type="entry name" value="AstE_AspA_cat"/>
    <property type="match status" value="1"/>
</dbReference>
<dbReference type="SUPFAM" id="SSF53187">
    <property type="entry name" value="Zn-dependent exopeptidases"/>
    <property type="match status" value="1"/>
</dbReference>
<feature type="binding site" evidence="5">
    <location>
        <position position="58"/>
    </location>
    <ligand>
        <name>Zn(2+)</name>
        <dbReference type="ChEBI" id="CHEBI:29105"/>
    </ligand>
</feature>
<keyword evidence="2 5" id="KW-0479">Metal-binding</keyword>
<evidence type="ECO:0000256" key="1">
    <source>
        <dbReference type="ARBA" id="ARBA00022503"/>
    </source>
</evidence>
<dbReference type="AlphaFoldDB" id="A0A6B3SNE1"/>
<dbReference type="PANTHER" id="PTHR15162:SF7">
    <property type="entry name" value="SUCCINYLGLUTAMATE DESUCCINYLASE"/>
    <property type="match status" value="1"/>
</dbReference>
<dbReference type="Pfam" id="PF04952">
    <property type="entry name" value="AstE_AspA_hybrid"/>
    <property type="match status" value="1"/>
</dbReference>
<reference evidence="8 9" key="1">
    <citation type="submission" date="2020-02" db="EMBL/GenBank/DDBJ databases">
        <authorList>
            <person name="Kim M.K."/>
        </authorList>
    </citation>
    <scope>NUCLEOTIDE SEQUENCE [LARGE SCALE GENOMIC DNA]</scope>
    <source>
        <strain evidence="8 9">17J57-3</strain>
    </source>
</reference>
<dbReference type="EC" id="3.5.1.96" evidence="5"/>
<dbReference type="EMBL" id="JAAIVB010000012">
    <property type="protein sequence ID" value="NEX60276.1"/>
    <property type="molecule type" value="Genomic_DNA"/>
</dbReference>
<evidence type="ECO:0000259" key="7">
    <source>
        <dbReference type="Pfam" id="PF24827"/>
    </source>
</evidence>
<comment type="cofactor">
    <cofactor evidence="5">
        <name>Zn(2+)</name>
        <dbReference type="ChEBI" id="CHEBI:29105"/>
    </cofactor>
    <text evidence="5">Binds 1 zinc ion per subunit.</text>
</comment>
<dbReference type="RefSeq" id="WP_163960776.1">
    <property type="nucleotide sequence ID" value="NZ_JAAIVB010000012.1"/>
</dbReference>
<dbReference type="PANTHER" id="PTHR15162">
    <property type="entry name" value="ASPARTOACYLASE"/>
    <property type="match status" value="1"/>
</dbReference>
<dbReference type="InterPro" id="IPR007036">
    <property type="entry name" value="Aste_AspA_hybrid_dom"/>
</dbReference>
<dbReference type="InterPro" id="IPR050178">
    <property type="entry name" value="AspA/AstE_fam"/>
</dbReference>
<organism evidence="8 9">
    <name type="scientific">Noviherbaspirillum galbum</name>
    <dbReference type="NCBI Taxonomy" id="2709383"/>
    <lineage>
        <taxon>Bacteria</taxon>
        <taxon>Pseudomonadati</taxon>
        <taxon>Pseudomonadota</taxon>
        <taxon>Betaproteobacteria</taxon>
        <taxon>Burkholderiales</taxon>
        <taxon>Oxalobacteraceae</taxon>
        <taxon>Noviherbaspirillum</taxon>
    </lineage>
</organism>
<comment type="catalytic activity">
    <reaction evidence="5">
        <text>N-succinyl-L-glutamate + H2O = L-glutamate + succinate</text>
        <dbReference type="Rhea" id="RHEA:15169"/>
        <dbReference type="ChEBI" id="CHEBI:15377"/>
        <dbReference type="ChEBI" id="CHEBI:29985"/>
        <dbReference type="ChEBI" id="CHEBI:30031"/>
        <dbReference type="ChEBI" id="CHEBI:58763"/>
        <dbReference type="EC" id="3.5.1.96"/>
    </reaction>
</comment>
<dbReference type="GO" id="GO:0008270">
    <property type="term" value="F:zinc ion binding"/>
    <property type="evidence" value="ECO:0007669"/>
    <property type="project" value="UniProtKB-UniRule"/>
</dbReference>
<dbReference type="GO" id="GO:0019544">
    <property type="term" value="P:L-arginine catabolic process to L-glutamate"/>
    <property type="evidence" value="ECO:0007669"/>
    <property type="project" value="UniProtKB-UniRule"/>
</dbReference>